<gene>
    <name evidence="3" type="ORF">OHC33_002664</name>
</gene>
<keyword evidence="4" id="KW-1185">Reference proteome</keyword>
<evidence type="ECO:0000259" key="2">
    <source>
        <dbReference type="Pfam" id="PF25534"/>
    </source>
</evidence>
<evidence type="ECO:0000256" key="1">
    <source>
        <dbReference type="SAM" id="MobiDB-lite"/>
    </source>
</evidence>
<feature type="region of interest" description="Disordered" evidence="1">
    <location>
        <begin position="297"/>
        <end position="355"/>
    </location>
</feature>
<reference evidence="3 4" key="1">
    <citation type="submission" date="2022-12" db="EMBL/GenBank/DDBJ databases">
        <title>Genomic features and morphological characterization of a novel Knufia sp. strain isolated from spacecraft assembly facility.</title>
        <authorList>
            <person name="Teixeira M."/>
            <person name="Chander A.M."/>
            <person name="Stajich J.E."/>
            <person name="Venkateswaran K."/>
        </authorList>
    </citation>
    <scope>NUCLEOTIDE SEQUENCE [LARGE SCALE GENOMIC DNA]</scope>
    <source>
        <strain evidence="3 4">FJI-L2-BK-P2</strain>
    </source>
</reference>
<dbReference type="Pfam" id="PF25534">
    <property type="entry name" value="DUF7918"/>
    <property type="match status" value="1"/>
</dbReference>
<evidence type="ECO:0000313" key="3">
    <source>
        <dbReference type="EMBL" id="KAK5956091.1"/>
    </source>
</evidence>
<proteinExistence type="predicted"/>
<sequence length="355" mass="40554">MRSEQEKDVQAILQLQDLDPKELLSMAIFEQIESRIIVDKKHLLEYDYNEQNDNDLDSSPDDESTIIEKYVESRPGKNFEVELQLYPGFHFNRIFNALSCDVFVDGNRVGDRLLMQKDYSRRKKNPLKRSLSGIEAYRAGKEELQKFKFKHLESHSEAPIKKISSRRARHVGTIRIQVYKYKVTQSLPEATVADEPATIRTSEAKLSEKCLKGLATDMITSFDAPIEDEISPLWDGYESKQVHNICLTKNADIFAEGLQNIGILARPPLPPPLEERPRESLSRDELLELLRRQDTTIKASKQTIKQEGKEPTLKPVGSGKRARGVDEDEDAEPQAVRRLKLKVAQPKPIELSDSD</sequence>
<accession>A0AAN8IA13</accession>
<organism evidence="3 4">
    <name type="scientific">Knufia fluminis</name>
    <dbReference type="NCBI Taxonomy" id="191047"/>
    <lineage>
        <taxon>Eukaryota</taxon>
        <taxon>Fungi</taxon>
        <taxon>Dikarya</taxon>
        <taxon>Ascomycota</taxon>
        <taxon>Pezizomycotina</taxon>
        <taxon>Eurotiomycetes</taxon>
        <taxon>Chaetothyriomycetidae</taxon>
        <taxon>Chaetothyriales</taxon>
        <taxon>Trichomeriaceae</taxon>
        <taxon>Knufia</taxon>
    </lineage>
</organism>
<dbReference type="PANTHER" id="PTHR36223:SF1">
    <property type="entry name" value="TRANSCRIPTION ELONGATION FACTOR EAF N-TERMINAL DOMAIN-CONTAINING PROTEIN"/>
    <property type="match status" value="1"/>
</dbReference>
<name>A0AAN8IA13_9EURO</name>
<feature type="domain" description="DUF7918" evidence="2">
    <location>
        <begin position="32"/>
        <end position="226"/>
    </location>
</feature>
<dbReference type="AlphaFoldDB" id="A0AAN8IA13"/>
<protein>
    <recommendedName>
        <fullName evidence="2">DUF7918 domain-containing protein</fullName>
    </recommendedName>
</protein>
<dbReference type="EMBL" id="JAKLMC020000005">
    <property type="protein sequence ID" value="KAK5956091.1"/>
    <property type="molecule type" value="Genomic_DNA"/>
</dbReference>
<dbReference type="Proteomes" id="UP001316803">
    <property type="component" value="Unassembled WGS sequence"/>
</dbReference>
<comment type="caution">
    <text evidence="3">The sequence shown here is derived from an EMBL/GenBank/DDBJ whole genome shotgun (WGS) entry which is preliminary data.</text>
</comment>
<evidence type="ECO:0000313" key="4">
    <source>
        <dbReference type="Proteomes" id="UP001316803"/>
    </source>
</evidence>
<dbReference type="InterPro" id="IPR057678">
    <property type="entry name" value="DUF7918"/>
</dbReference>
<dbReference type="PANTHER" id="PTHR36223">
    <property type="entry name" value="BETA-LACTAMASE-TYPE TRANSPEPTIDASE FOLD DOMAIN CONTAINING PROTEIN"/>
    <property type="match status" value="1"/>
</dbReference>